<name>A0ABS4YGU3_9MICO</name>
<feature type="domain" description="Aminoglycoside phosphotransferase" evidence="1">
    <location>
        <begin position="55"/>
        <end position="240"/>
    </location>
</feature>
<dbReference type="EMBL" id="JAGIOC010000001">
    <property type="protein sequence ID" value="MBP2408022.1"/>
    <property type="molecule type" value="Genomic_DNA"/>
</dbReference>
<evidence type="ECO:0000259" key="1">
    <source>
        <dbReference type="Pfam" id="PF01636"/>
    </source>
</evidence>
<comment type="caution">
    <text evidence="2">The sequence shown here is derived from an EMBL/GenBank/DDBJ whole genome shotgun (WGS) entry which is preliminary data.</text>
</comment>
<organism evidence="2 3">
    <name type="scientific">Brachybacterium fresconis</name>
    <dbReference type="NCBI Taxonomy" id="173363"/>
    <lineage>
        <taxon>Bacteria</taxon>
        <taxon>Bacillati</taxon>
        <taxon>Actinomycetota</taxon>
        <taxon>Actinomycetes</taxon>
        <taxon>Micrococcales</taxon>
        <taxon>Dermabacteraceae</taxon>
        <taxon>Brachybacterium</taxon>
    </lineage>
</organism>
<accession>A0ABS4YGU3</accession>
<evidence type="ECO:0000313" key="2">
    <source>
        <dbReference type="EMBL" id="MBP2408022.1"/>
    </source>
</evidence>
<gene>
    <name evidence="2" type="ORF">JOF44_000925</name>
</gene>
<dbReference type="InterPro" id="IPR002575">
    <property type="entry name" value="Aminoglycoside_PTrfase"/>
</dbReference>
<sequence>MDTCTGLTPPQRDLVHHWLPRAELVTDHSWGLVATTVLELSGPDGHVIVKAGGAEDHHIAREIAAHRRWLLPLASSGHAPQMVIADEETKLLVTDHLPGRLVEGDPSQDAPETYRQAGILLSRFHGQHAESSTTWDDQLAAHARRWLAGPHRIDPASVRALRREIDAWPTGSTVDLVPTHGDWQPRNWLIDDGTVRIIDFGRTDLRPAVTDFARLARQDFSRDPWLEAAFLDGYGSDPREPGLWRRTLLGEAIGTAGWAHRVGSESFEKLGLRQIDQLLR</sequence>
<keyword evidence="3" id="KW-1185">Reference proteome</keyword>
<protein>
    <recommendedName>
        <fullName evidence="1">Aminoglycoside phosphotransferase domain-containing protein</fullName>
    </recommendedName>
</protein>
<dbReference type="InterPro" id="IPR011009">
    <property type="entry name" value="Kinase-like_dom_sf"/>
</dbReference>
<dbReference type="Pfam" id="PF01636">
    <property type="entry name" value="APH"/>
    <property type="match status" value="1"/>
</dbReference>
<dbReference type="Gene3D" id="3.90.1200.10">
    <property type="match status" value="1"/>
</dbReference>
<dbReference type="Proteomes" id="UP000698222">
    <property type="component" value="Unassembled WGS sequence"/>
</dbReference>
<dbReference type="SUPFAM" id="SSF56112">
    <property type="entry name" value="Protein kinase-like (PK-like)"/>
    <property type="match status" value="1"/>
</dbReference>
<evidence type="ECO:0000313" key="3">
    <source>
        <dbReference type="Proteomes" id="UP000698222"/>
    </source>
</evidence>
<dbReference type="RefSeq" id="WP_209887901.1">
    <property type="nucleotide sequence ID" value="NZ_BAAAJV010000002.1"/>
</dbReference>
<reference evidence="2 3" key="1">
    <citation type="submission" date="2021-03" db="EMBL/GenBank/DDBJ databases">
        <title>Sequencing the genomes of 1000 actinobacteria strains.</title>
        <authorList>
            <person name="Klenk H.-P."/>
        </authorList>
    </citation>
    <scope>NUCLEOTIDE SEQUENCE [LARGE SCALE GENOMIC DNA]</scope>
    <source>
        <strain evidence="2 3">DSM 14564</strain>
    </source>
</reference>
<proteinExistence type="predicted"/>